<evidence type="ECO:0000259" key="5">
    <source>
        <dbReference type="Pfam" id="PF06426"/>
    </source>
</evidence>
<dbReference type="InterPro" id="IPR042122">
    <property type="entry name" value="Ser_AcTrfase_N_sf"/>
</dbReference>
<accession>A0A2W7RE06</accession>
<evidence type="ECO:0000313" key="6">
    <source>
        <dbReference type="EMBL" id="PZX56590.1"/>
    </source>
</evidence>
<gene>
    <name evidence="6" type="ORF">LV85_00517</name>
</gene>
<dbReference type="Gene3D" id="1.10.3130.10">
    <property type="entry name" value="serine acetyltransferase, domain 1"/>
    <property type="match status" value="1"/>
</dbReference>
<dbReference type="CDD" id="cd03354">
    <property type="entry name" value="LbH_SAT"/>
    <property type="match status" value="1"/>
</dbReference>
<dbReference type="GO" id="GO:0005737">
    <property type="term" value="C:cytoplasm"/>
    <property type="evidence" value="ECO:0007669"/>
    <property type="project" value="InterPro"/>
</dbReference>
<feature type="domain" description="Serine acetyltransferase N-terminal" evidence="5">
    <location>
        <begin position="44"/>
        <end position="125"/>
    </location>
</feature>
<dbReference type="RefSeq" id="WP_111316624.1">
    <property type="nucleotide sequence ID" value="NZ_QKZT01000002.1"/>
</dbReference>
<dbReference type="AlphaFoldDB" id="A0A2W7RE06"/>
<dbReference type="GO" id="GO:0009001">
    <property type="term" value="F:serine O-acetyltransferase activity"/>
    <property type="evidence" value="ECO:0007669"/>
    <property type="project" value="InterPro"/>
</dbReference>
<dbReference type="PANTHER" id="PTHR42811">
    <property type="entry name" value="SERINE ACETYLTRANSFERASE"/>
    <property type="match status" value="1"/>
</dbReference>
<evidence type="ECO:0000313" key="7">
    <source>
        <dbReference type="Proteomes" id="UP000248882"/>
    </source>
</evidence>
<keyword evidence="7" id="KW-1185">Reference proteome</keyword>
<dbReference type="SUPFAM" id="SSF51161">
    <property type="entry name" value="Trimeric LpxA-like enzymes"/>
    <property type="match status" value="1"/>
</dbReference>
<name>A0A2W7RE06_9BACT</name>
<organism evidence="6 7">
    <name type="scientific">Algoriphagus chordae</name>
    <dbReference type="NCBI Taxonomy" id="237019"/>
    <lineage>
        <taxon>Bacteria</taxon>
        <taxon>Pseudomonadati</taxon>
        <taxon>Bacteroidota</taxon>
        <taxon>Cytophagia</taxon>
        <taxon>Cytophagales</taxon>
        <taxon>Cyclobacteriaceae</taxon>
        <taxon>Algoriphagus</taxon>
    </lineage>
</organism>
<reference evidence="6 7" key="1">
    <citation type="submission" date="2018-06" db="EMBL/GenBank/DDBJ databases">
        <title>Genomic Encyclopedia of Archaeal and Bacterial Type Strains, Phase II (KMG-II): from individual species to whole genera.</title>
        <authorList>
            <person name="Goeker M."/>
        </authorList>
    </citation>
    <scope>NUCLEOTIDE SEQUENCE [LARGE SCALE GENOMIC DNA]</scope>
    <source>
        <strain evidence="6 7">DSM 19830</strain>
    </source>
</reference>
<dbReference type="Proteomes" id="UP000248882">
    <property type="component" value="Unassembled WGS sequence"/>
</dbReference>
<dbReference type="InterPro" id="IPR045304">
    <property type="entry name" value="LbH_SAT"/>
</dbReference>
<keyword evidence="3 6" id="KW-0808">Transferase</keyword>
<sequence length="282" mass="31000">MNSFVSKLYKAHQDCSECPSPKVIQQFFEDLLGLLFPEYTVTKISDKSEIEASLLQLQEDLSSILERNPHLHRGLGSDTANAFFQNLEQVFDWIHQDVDAMFAGDPAAKSRTEILRSYPGFYAISAYRIAHALHSLGVDLIPRMITEFAHSRTGIDIHPGASIGQYFCIDHGTGVVIGETTIIGKHVKVYQGVTLGALSVDKADADSKRHPTIEDNVVIYSGATILGGNTIIGKGSVIGGNVWLTKSVSAGSKVYYQTQMYHADSAVTDMYVFKNDQDEVSH</sequence>
<evidence type="ECO:0000256" key="1">
    <source>
        <dbReference type="ARBA" id="ARBA00018522"/>
    </source>
</evidence>
<dbReference type="GO" id="GO:0006535">
    <property type="term" value="P:cysteine biosynthetic process from serine"/>
    <property type="evidence" value="ECO:0007669"/>
    <property type="project" value="InterPro"/>
</dbReference>
<evidence type="ECO:0000256" key="3">
    <source>
        <dbReference type="ARBA" id="ARBA00022679"/>
    </source>
</evidence>
<keyword evidence="4" id="KW-0012">Acyltransferase</keyword>
<comment type="caution">
    <text evidence="6">The sequence shown here is derived from an EMBL/GenBank/DDBJ whole genome shotgun (WGS) entry which is preliminary data.</text>
</comment>
<proteinExistence type="predicted"/>
<dbReference type="Pfam" id="PF06426">
    <property type="entry name" value="SATase_N"/>
    <property type="match status" value="1"/>
</dbReference>
<dbReference type="InterPro" id="IPR010493">
    <property type="entry name" value="Ser_AcTrfase_N"/>
</dbReference>
<evidence type="ECO:0000256" key="2">
    <source>
        <dbReference type="ARBA" id="ARBA00022605"/>
    </source>
</evidence>
<dbReference type="UniPathway" id="UPA00136">
    <property type="reaction ID" value="UER00199"/>
</dbReference>
<dbReference type="EMBL" id="QKZT01000002">
    <property type="protein sequence ID" value="PZX56590.1"/>
    <property type="molecule type" value="Genomic_DNA"/>
</dbReference>
<dbReference type="OrthoDB" id="9801456at2"/>
<dbReference type="Gene3D" id="2.160.10.10">
    <property type="entry name" value="Hexapeptide repeat proteins"/>
    <property type="match status" value="1"/>
</dbReference>
<dbReference type="InterPro" id="IPR011004">
    <property type="entry name" value="Trimer_LpxA-like_sf"/>
</dbReference>
<keyword evidence="2" id="KW-0028">Amino-acid biosynthesis</keyword>
<evidence type="ECO:0000256" key="4">
    <source>
        <dbReference type="ARBA" id="ARBA00023315"/>
    </source>
</evidence>
<protein>
    <recommendedName>
        <fullName evidence="1">Serine acetyltransferase</fullName>
    </recommendedName>
</protein>